<dbReference type="RefSeq" id="WP_090190007.1">
    <property type="nucleotide sequence ID" value="NZ_FOTF01000013.1"/>
</dbReference>
<protein>
    <submittedName>
        <fullName evidence="2">Hook-length control protein FliK</fullName>
    </submittedName>
</protein>
<dbReference type="InterPro" id="IPR038610">
    <property type="entry name" value="FliK-like_C_sf"/>
</dbReference>
<dbReference type="STRING" id="195913.SAMN04488004_11342"/>
<dbReference type="Pfam" id="PF02120">
    <property type="entry name" value="Flg_hook"/>
    <property type="match status" value="1"/>
</dbReference>
<evidence type="ECO:0000259" key="1">
    <source>
        <dbReference type="Pfam" id="PF02120"/>
    </source>
</evidence>
<evidence type="ECO:0000313" key="2">
    <source>
        <dbReference type="EMBL" id="SFL30176.1"/>
    </source>
</evidence>
<dbReference type="AlphaFoldDB" id="A0A1I4GM39"/>
<dbReference type="Proteomes" id="UP000199550">
    <property type="component" value="Unassembled WGS sequence"/>
</dbReference>
<dbReference type="EMBL" id="FOTF01000013">
    <property type="protein sequence ID" value="SFL30176.1"/>
    <property type="molecule type" value="Genomic_DNA"/>
</dbReference>
<dbReference type="Gene3D" id="3.30.750.140">
    <property type="match status" value="1"/>
</dbReference>
<keyword evidence="3" id="KW-1185">Reference proteome</keyword>
<feature type="domain" description="Flagellar hook-length control protein-like C-terminal" evidence="1">
    <location>
        <begin position="288"/>
        <end position="362"/>
    </location>
</feature>
<sequence length="409" mass="42307">MISFAMPAATPQLAASGAPASQSGKTSEFAALLQRPAEPQLAQTSPGLAEAGLGDEAQGGEVALSDFDVTTADGLTGLLDHTIAALQSSGDDVKPKDVLAAFAAALGEKPVASLEDMDAVSQIADPALVTALQDRIAQAFPIATTISQLSIASAGVPLVAREVAVEPAAAKRAGIAALAISQGAASLDAAAVAETQLAGMDRPLTDKAAVRTENFTPDMTVGVAKAVAVNVSGPVQDGLLRDISAAVPGQVPLPQDMQRVAPTPMAAPHHAPSPDDQLRQHVGQQIRTADLGDSKFRFSLSPYGMGDIEIEVIRTETGRMQIAMTAETASVLHVLRHDKDQLLDALQSRGIAMENTDLDFQTFDDRGRQNQQQPESPLLTNFAPEQEADASPVPAARVTGGSGLLDILT</sequence>
<name>A0A1I4GM39_9RHOB</name>
<reference evidence="2 3" key="1">
    <citation type="submission" date="2016-10" db="EMBL/GenBank/DDBJ databases">
        <authorList>
            <person name="de Groot N.N."/>
        </authorList>
    </citation>
    <scope>NUCLEOTIDE SEQUENCE [LARGE SCALE GENOMIC DNA]</scope>
    <source>
        <strain evidence="2 3">DSM 16199</strain>
    </source>
</reference>
<dbReference type="CDD" id="cd17470">
    <property type="entry name" value="T3SS_Flik_C"/>
    <property type="match status" value="1"/>
</dbReference>
<accession>A0A1I4GM39</accession>
<evidence type="ECO:0000313" key="3">
    <source>
        <dbReference type="Proteomes" id="UP000199550"/>
    </source>
</evidence>
<gene>
    <name evidence="2" type="ORF">SAMN04488004_11342</name>
</gene>
<dbReference type="OrthoDB" id="7828543at2"/>
<dbReference type="InterPro" id="IPR021136">
    <property type="entry name" value="Flagellar_hook_control-like_C"/>
</dbReference>
<proteinExistence type="predicted"/>
<organism evidence="2 3">
    <name type="scientific">Loktanella salsilacus</name>
    <dbReference type="NCBI Taxonomy" id="195913"/>
    <lineage>
        <taxon>Bacteria</taxon>
        <taxon>Pseudomonadati</taxon>
        <taxon>Pseudomonadota</taxon>
        <taxon>Alphaproteobacteria</taxon>
        <taxon>Rhodobacterales</taxon>
        <taxon>Roseobacteraceae</taxon>
        <taxon>Loktanella</taxon>
    </lineage>
</organism>